<dbReference type="STRING" id="1817772.A2527_06000"/>
<reference evidence="2 3" key="1">
    <citation type="journal article" date="2016" name="Nat. Commun.">
        <title>Thousands of microbial genomes shed light on interconnected biogeochemical processes in an aquifer system.</title>
        <authorList>
            <person name="Anantharaman K."/>
            <person name="Brown C.T."/>
            <person name="Hug L.A."/>
            <person name="Sharon I."/>
            <person name="Castelle C.J."/>
            <person name="Probst A.J."/>
            <person name="Thomas B.C."/>
            <person name="Singh A."/>
            <person name="Wilkins M.J."/>
            <person name="Karaoz U."/>
            <person name="Brodie E.L."/>
            <person name="Williams K.H."/>
            <person name="Hubbard S.S."/>
            <person name="Banfield J.F."/>
        </authorList>
    </citation>
    <scope>NUCLEOTIDE SEQUENCE [LARGE SCALE GENOMIC DNA]</scope>
</reference>
<dbReference type="Pfam" id="PF21758">
    <property type="entry name" value="PAC_bac"/>
    <property type="match status" value="1"/>
</dbReference>
<organism evidence="2 3">
    <name type="scientific">Candidatus Lambdaproteobacteria bacterium RIFOXYD2_FULL_50_16</name>
    <dbReference type="NCBI Taxonomy" id="1817772"/>
    <lineage>
        <taxon>Bacteria</taxon>
        <taxon>Pseudomonadati</taxon>
        <taxon>Pseudomonadota</taxon>
        <taxon>Candidatus Lambdaproteobacteria</taxon>
    </lineage>
</organism>
<evidence type="ECO:0000259" key="1">
    <source>
        <dbReference type="Pfam" id="PF21758"/>
    </source>
</evidence>
<comment type="caution">
    <text evidence="2">The sequence shown here is derived from an EMBL/GenBank/DDBJ whole genome shotgun (WGS) entry which is preliminary data.</text>
</comment>
<dbReference type="InterPro" id="IPR048844">
    <property type="entry name" value="LpdD_chaperone-like"/>
</dbReference>
<evidence type="ECO:0000313" key="2">
    <source>
        <dbReference type="EMBL" id="OGG94749.1"/>
    </source>
</evidence>
<feature type="domain" description="Prenylated flavin chaperone LpdD-like" evidence="1">
    <location>
        <begin position="13"/>
        <end position="113"/>
    </location>
</feature>
<protein>
    <recommendedName>
        <fullName evidence="1">Prenylated flavin chaperone LpdD-like domain-containing protein</fullName>
    </recommendedName>
</protein>
<proteinExistence type="predicted"/>
<gene>
    <name evidence="2" type="ORF">A2527_06000</name>
</gene>
<dbReference type="AlphaFoldDB" id="A0A1F6G9H3"/>
<dbReference type="EMBL" id="MFNE01000035">
    <property type="protein sequence ID" value="OGG94749.1"/>
    <property type="molecule type" value="Genomic_DNA"/>
</dbReference>
<name>A0A1F6G9H3_9PROT</name>
<sequence>MEQIWRGQLGSEEQQTEVWLEIYRLGPDYLAVLGGGLVHLGAFAWAGPLAGGTQSLGIHKEGPIAEELAQILCQGQPGQWMVLAGIHYDHIRPEAIQKILEAARQLGQAFIRDFPTRS</sequence>
<dbReference type="Proteomes" id="UP000178449">
    <property type="component" value="Unassembled WGS sequence"/>
</dbReference>
<evidence type="ECO:0000313" key="3">
    <source>
        <dbReference type="Proteomes" id="UP000178449"/>
    </source>
</evidence>
<accession>A0A1F6G9H3</accession>